<name>A0AAV8Y122_9CUCU</name>
<dbReference type="Proteomes" id="UP001162156">
    <property type="component" value="Unassembled WGS sequence"/>
</dbReference>
<evidence type="ECO:0000313" key="2">
    <source>
        <dbReference type="Proteomes" id="UP001162156"/>
    </source>
</evidence>
<evidence type="ECO:0000313" key="1">
    <source>
        <dbReference type="EMBL" id="KAJ8944197.1"/>
    </source>
</evidence>
<proteinExistence type="predicted"/>
<organism evidence="1 2">
    <name type="scientific">Rhamnusium bicolor</name>
    <dbReference type="NCBI Taxonomy" id="1586634"/>
    <lineage>
        <taxon>Eukaryota</taxon>
        <taxon>Metazoa</taxon>
        <taxon>Ecdysozoa</taxon>
        <taxon>Arthropoda</taxon>
        <taxon>Hexapoda</taxon>
        <taxon>Insecta</taxon>
        <taxon>Pterygota</taxon>
        <taxon>Neoptera</taxon>
        <taxon>Endopterygota</taxon>
        <taxon>Coleoptera</taxon>
        <taxon>Polyphaga</taxon>
        <taxon>Cucujiformia</taxon>
        <taxon>Chrysomeloidea</taxon>
        <taxon>Cerambycidae</taxon>
        <taxon>Lepturinae</taxon>
        <taxon>Rhagiini</taxon>
        <taxon>Rhamnusium</taxon>
    </lineage>
</organism>
<dbReference type="EMBL" id="JANEYF010002618">
    <property type="protein sequence ID" value="KAJ8944197.1"/>
    <property type="molecule type" value="Genomic_DNA"/>
</dbReference>
<dbReference type="PANTHER" id="PTHR10773">
    <property type="entry name" value="DNA-DIRECTED RNA POLYMERASES I, II, AND III SUBUNIT RPABC2"/>
    <property type="match status" value="1"/>
</dbReference>
<gene>
    <name evidence="1" type="ORF">NQ314_009525</name>
</gene>
<accession>A0AAV8Y122</accession>
<dbReference type="PANTHER" id="PTHR10773:SF19">
    <property type="match status" value="1"/>
</dbReference>
<dbReference type="AlphaFoldDB" id="A0AAV8Y122"/>
<comment type="caution">
    <text evidence="1">The sequence shown here is derived from an EMBL/GenBank/DDBJ whole genome shotgun (WGS) entry which is preliminary data.</text>
</comment>
<keyword evidence="2" id="KW-1185">Reference proteome</keyword>
<reference evidence="1" key="1">
    <citation type="journal article" date="2023" name="Insect Mol. Biol.">
        <title>Genome sequencing provides insights into the evolution of gene families encoding plant cell wall-degrading enzymes in longhorned beetles.</title>
        <authorList>
            <person name="Shin N.R."/>
            <person name="Okamura Y."/>
            <person name="Kirsch R."/>
            <person name="Pauchet Y."/>
        </authorList>
    </citation>
    <scope>NUCLEOTIDE SEQUENCE</scope>
    <source>
        <strain evidence="1">RBIC_L_NR</strain>
    </source>
</reference>
<protein>
    <submittedName>
        <fullName evidence="1">Uncharacterized protein</fullName>
    </submittedName>
</protein>
<sequence length="176" mass="20507">MTMPIDLVVDEDVPVCEIITEQAEKGLNVGKPCSCRIKCFEKLSQDDREKLHADFWNKSEIWEKHRQYISMLINVNMVNRHRSRTNSRSRIRANSRVYHLIVNGARIQVCKTMFLNTLSLSGKFTNLAFKKKSHQATLLHLTEEVVMFQPIRPNLKLSRLLLMVNNNLDSFKLSHL</sequence>